<evidence type="ECO:0000313" key="8">
    <source>
        <dbReference type="Proteomes" id="UP000481861"/>
    </source>
</evidence>
<feature type="region of interest" description="Disordered" evidence="5">
    <location>
        <begin position="549"/>
        <end position="613"/>
    </location>
</feature>
<feature type="compositionally biased region" description="Polar residues" evidence="5">
    <location>
        <begin position="664"/>
        <end position="681"/>
    </location>
</feature>
<dbReference type="Proteomes" id="UP000481861">
    <property type="component" value="Unassembled WGS sequence"/>
</dbReference>
<feature type="compositionally biased region" description="Pro residues" evidence="5">
    <location>
        <begin position="7"/>
        <end position="25"/>
    </location>
</feature>
<dbReference type="Pfam" id="PF00097">
    <property type="entry name" value="zf-C3HC4"/>
    <property type="match status" value="1"/>
</dbReference>
<feature type="compositionally biased region" description="Basic and acidic residues" evidence="5">
    <location>
        <begin position="67"/>
        <end position="99"/>
    </location>
</feature>
<feature type="region of interest" description="Disordered" evidence="5">
    <location>
        <begin position="652"/>
        <end position="681"/>
    </location>
</feature>
<feature type="compositionally biased region" description="Low complexity" evidence="5">
    <location>
        <begin position="26"/>
        <end position="49"/>
    </location>
</feature>
<dbReference type="CDD" id="cd16568">
    <property type="entry name" value="RING-HC_ScPSH1-like"/>
    <property type="match status" value="1"/>
</dbReference>
<gene>
    <name evidence="7" type="ORF">BDV95DRAFT_482556</name>
</gene>
<feature type="compositionally biased region" description="Polar residues" evidence="5">
    <location>
        <begin position="711"/>
        <end position="731"/>
    </location>
</feature>
<feature type="region of interest" description="Disordered" evidence="5">
    <location>
        <begin position="824"/>
        <end position="852"/>
    </location>
</feature>
<dbReference type="Gene3D" id="3.30.40.10">
    <property type="entry name" value="Zinc/RING finger domain, C3HC4 (zinc finger)"/>
    <property type="match status" value="1"/>
</dbReference>
<comment type="caution">
    <text evidence="7">The sequence shown here is derived from an EMBL/GenBank/DDBJ whole genome shotgun (WGS) entry which is preliminary data.</text>
</comment>
<feature type="compositionally biased region" description="Low complexity" evidence="5">
    <location>
        <begin position="400"/>
        <end position="412"/>
    </location>
</feature>
<feature type="compositionally biased region" description="Low complexity" evidence="5">
    <location>
        <begin position="431"/>
        <end position="441"/>
    </location>
</feature>
<feature type="compositionally biased region" description="Acidic residues" evidence="5">
    <location>
        <begin position="369"/>
        <end position="385"/>
    </location>
</feature>
<dbReference type="InterPro" id="IPR017907">
    <property type="entry name" value="Znf_RING_CS"/>
</dbReference>
<evidence type="ECO:0000256" key="5">
    <source>
        <dbReference type="SAM" id="MobiDB-lite"/>
    </source>
</evidence>
<dbReference type="PANTHER" id="PTHR15898:SF13">
    <property type="entry name" value="BIFUNCTIONAL APOPTOSIS REGULATOR"/>
    <property type="match status" value="1"/>
</dbReference>
<dbReference type="SMART" id="SM00184">
    <property type="entry name" value="RING"/>
    <property type="match status" value="1"/>
</dbReference>
<evidence type="ECO:0000256" key="3">
    <source>
        <dbReference type="ARBA" id="ARBA00022833"/>
    </source>
</evidence>
<dbReference type="GO" id="GO:0008270">
    <property type="term" value="F:zinc ion binding"/>
    <property type="evidence" value="ECO:0007669"/>
    <property type="project" value="UniProtKB-KW"/>
</dbReference>
<evidence type="ECO:0000256" key="4">
    <source>
        <dbReference type="PROSITE-ProRule" id="PRU00175"/>
    </source>
</evidence>
<feature type="region of interest" description="Disordered" evidence="5">
    <location>
        <begin position="701"/>
        <end position="746"/>
    </location>
</feature>
<keyword evidence="3" id="KW-0862">Zinc</keyword>
<dbReference type="EMBL" id="JAADJZ010000003">
    <property type="protein sequence ID" value="KAF2876507.1"/>
    <property type="molecule type" value="Genomic_DNA"/>
</dbReference>
<dbReference type="PANTHER" id="PTHR15898">
    <property type="entry name" value="BIFUNCTIONAL APOPTOSIS REGULATOR"/>
    <property type="match status" value="1"/>
</dbReference>
<evidence type="ECO:0000313" key="7">
    <source>
        <dbReference type="EMBL" id="KAF2876507.1"/>
    </source>
</evidence>
<dbReference type="AlphaFoldDB" id="A0A7C8INA3"/>
<feature type="compositionally biased region" description="Acidic residues" evidence="5">
    <location>
        <begin position="519"/>
        <end position="529"/>
    </location>
</feature>
<dbReference type="InterPro" id="IPR018957">
    <property type="entry name" value="Znf_C3HC4_RING-type"/>
</dbReference>
<feature type="region of interest" description="Disordered" evidence="5">
    <location>
        <begin position="1"/>
        <end position="99"/>
    </location>
</feature>
<protein>
    <recommendedName>
        <fullName evidence="6">RING-type domain-containing protein</fullName>
    </recommendedName>
</protein>
<feature type="compositionally biased region" description="Basic and acidic residues" evidence="5">
    <location>
        <begin position="981"/>
        <end position="992"/>
    </location>
</feature>
<keyword evidence="2 4" id="KW-0863">Zinc-finger</keyword>
<dbReference type="OrthoDB" id="6105938at2759"/>
<dbReference type="InterPro" id="IPR013083">
    <property type="entry name" value="Znf_RING/FYVE/PHD"/>
</dbReference>
<feature type="region of interest" description="Disordered" evidence="5">
    <location>
        <begin position="908"/>
        <end position="992"/>
    </location>
</feature>
<feature type="compositionally biased region" description="Polar residues" evidence="5">
    <location>
        <begin position="478"/>
        <end position="494"/>
    </location>
</feature>
<feature type="compositionally biased region" description="Acidic residues" evidence="5">
    <location>
        <begin position="444"/>
        <end position="458"/>
    </location>
</feature>
<dbReference type="SUPFAM" id="SSF57850">
    <property type="entry name" value="RING/U-box"/>
    <property type="match status" value="1"/>
</dbReference>
<evidence type="ECO:0000256" key="1">
    <source>
        <dbReference type="ARBA" id="ARBA00022723"/>
    </source>
</evidence>
<evidence type="ECO:0000259" key="6">
    <source>
        <dbReference type="PROSITE" id="PS50089"/>
    </source>
</evidence>
<dbReference type="GO" id="GO:0061630">
    <property type="term" value="F:ubiquitin protein ligase activity"/>
    <property type="evidence" value="ECO:0007669"/>
    <property type="project" value="TreeGrafter"/>
</dbReference>
<feature type="domain" description="RING-type" evidence="6">
    <location>
        <begin position="118"/>
        <end position="159"/>
    </location>
</feature>
<keyword evidence="1" id="KW-0479">Metal-binding</keyword>
<feature type="region of interest" description="Disordered" evidence="5">
    <location>
        <begin position="1034"/>
        <end position="1085"/>
    </location>
</feature>
<reference evidence="7 8" key="1">
    <citation type="submission" date="2020-01" db="EMBL/GenBank/DDBJ databases">
        <authorList>
            <consortium name="DOE Joint Genome Institute"/>
            <person name="Haridas S."/>
            <person name="Albert R."/>
            <person name="Binder M."/>
            <person name="Bloem J."/>
            <person name="Labutti K."/>
            <person name="Salamov A."/>
            <person name="Andreopoulos B."/>
            <person name="Baker S.E."/>
            <person name="Barry K."/>
            <person name="Bills G."/>
            <person name="Bluhm B.H."/>
            <person name="Cannon C."/>
            <person name="Castanera R."/>
            <person name="Culley D.E."/>
            <person name="Daum C."/>
            <person name="Ezra D."/>
            <person name="Gonzalez J.B."/>
            <person name="Henrissat B."/>
            <person name="Kuo A."/>
            <person name="Liang C."/>
            <person name="Lipzen A."/>
            <person name="Lutzoni F."/>
            <person name="Magnuson J."/>
            <person name="Mondo S."/>
            <person name="Nolan M."/>
            <person name="Ohm R."/>
            <person name="Pangilinan J."/>
            <person name="Park H.-J.H."/>
            <person name="Ramirez L."/>
            <person name="Alfaro M."/>
            <person name="Sun H."/>
            <person name="Tritt A."/>
            <person name="Yoshinaga Y."/>
            <person name="Zwiers L.-H.L."/>
            <person name="Turgeon B.G."/>
            <person name="Goodwin S.B."/>
            <person name="Spatafora J.W."/>
            <person name="Crous P.W."/>
            <person name="Grigoriev I.V."/>
        </authorList>
    </citation>
    <scope>NUCLEOTIDE SEQUENCE [LARGE SCALE GENOMIC DNA]</scope>
    <source>
        <strain evidence="7 8">CBS 611.86</strain>
    </source>
</reference>
<dbReference type="InterPro" id="IPR001841">
    <property type="entry name" value="Znf_RING"/>
</dbReference>
<feature type="compositionally biased region" description="Polar residues" evidence="5">
    <location>
        <begin position="964"/>
        <end position="980"/>
    </location>
</feature>
<organism evidence="7 8">
    <name type="scientific">Massariosphaeria phaeospora</name>
    <dbReference type="NCBI Taxonomy" id="100035"/>
    <lineage>
        <taxon>Eukaryota</taxon>
        <taxon>Fungi</taxon>
        <taxon>Dikarya</taxon>
        <taxon>Ascomycota</taxon>
        <taxon>Pezizomycotina</taxon>
        <taxon>Dothideomycetes</taxon>
        <taxon>Pleosporomycetidae</taxon>
        <taxon>Pleosporales</taxon>
        <taxon>Pleosporales incertae sedis</taxon>
        <taxon>Massariosphaeria</taxon>
    </lineage>
</organism>
<name>A0A7C8INA3_9PLEO</name>
<sequence length="1131" mass="123997">MNTSRPSPTPPASARPKNPPPPPPSSSSITSSHAASSSSQQPATMASSSKPARGSTPSSSRAPARGLDGDRPVRPSSKDSLKQKTAPKADEALRPSRSDDQLRALRSDFDGLRAHITCKICDRLLYQPYIISCGHTYCYSCLCTWFVNNKAHKTCPDCRAVVTQPPAPAYLIRDMITVFIGRVELLPSGETVEQHSEWQREEADLVQLDKDNEDPRTGGLFKGCFRSHPARGPSLRAVRDREDGVDRCPLCSWELEDGECTQCGLFFDDNGELTWGDSFTGFSDMDEMSEHDVSGEDLDAEMDMEEAGLDGFGEPMDGWQDYLPDDGNLMMRRFLEHGIPPHIGRRRPLTHSEAGSRRPYSQSIVSDMYTDEMDTVEEEDEEGVNEDSSMNDFLDDEESTSTNSPSASSGPGRTPQPSNNRPRLQGRARPVVESETSSSVSNTIDEEDDEDEEDEEDAGPIRRGQRNRAQSRILRRANGSQEPSGPPSSTSTDVSTEDLDERTQAMLREEGWMLQHDGPDDDMGEEDDSDGGRTTVGWDATAISNDRVRMGGSLTPTADRPRPNAFIRPPSRVGDARFMDASRGLRRRSSVLSASTVNYEDPEDADDDSDQDGDIAMAMNSLRTRRSRAQMRPPAAFSNMNNRFINRGIAQGDAIDMDTDDNSDNSQTGARRSSPLTQRQEYNPRISWMFADHQRALREFQRPQLLDLEPRSTTPIARPRTSNRSRQSPAQAYSPFMPPTRLRTPLMDNSSNLVLTAHAPTSPPRRMAMAPTLPATSGAENARTERSPSVSSISNASVVFTPGTSANNSSLSVNSISQAQTQTAADMIDRPPSRVSARPPSATGRRTPGFSPVYQSFPHTSVGLSLQGRIFPNQAAGNPWATYMARGIRNRNSRPALRDQSSTVTLRAASSRANIREGVAQPQAVRSQTSRIDLRAQPSRRRLNNQSSTRTLRASEHAQPPSPTTNLSAPMQSSPRSTRITPDERESRARELVNSRRLALAHNPLAHNPFFRQANIPPDALAMTAATNVPVLEHSRSNSNETINSNSSSTTTQATPSSPNLNRRRSNRNMTANPTMGISPAHGIYPPSTSAYTTNYLRARQGSVTGASPIYESSLAGSVTRMSPMVAGPLI</sequence>
<feature type="region of interest" description="Disordered" evidence="5">
    <location>
        <begin position="340"/>
        <end position="537"/>
    </location>
</feature>
<keyword evidence="8" id="KW-1185">Reference proteome</keyword>
<accession>A0A7C8INA3</accession>
<dbReference type="GO" id="GO:0043161">
    <property type="term" value="P:proteasome-mediated ubiquitin-dependent protein catabolic process"/>
    <property type="evidence" value="ECO:0007669"/>
    <property type="project" value="TreeGrafter"/>
</dbReference>
<feature type="compositionally biased region" description="Low complexity" evidence="5">
    <location>
        <begin position="833"/>
        <end position="842"/>
    </location>
</feature>
<evidence type="ECO:0000256" key="2">
    <source>
        <dbReference type="ARBA" id="ARBA00022771"/>
    </source>
</evidence>
<feature type="compositionally biased region" description="Basic and acidic residues" evidence="5">
    <location>
        <begin position="501"/>
        <end position="511"/>
    </location>
</feature>
<dbReference type="PROSITE" id="PS50089">
    <property type="entry name" value="ZF_RING_2"/>
    <property type="match status" value="1"/>
</dbReference>
<feature type="compositionally biased region" description="Low complexity" evidence="5">
    <location>
        <begin position="1037"/>
        <end position="1061"/>
    </location>
</feature>
<feature type="compositionally biased region" description="Acidic residues" evidence="5">
    <location>
        <begin position="600"/>
        <end position="613"/>
    </location>
</feature>
<proteinExistence type="predicted"/>
<dbReference type="PROSITE" id="PS00518">
    <property type="entry name" value="ZF_RING_1"/>
    <property type="match status" value="1"/>
</dbReference>
<dbReference type="GO" id="GO:0005634">
    <property type="term" value="C:nucleus"/>
    <property type="evidence" value="ECO:0007669"/>
    <property type="project" value="TreeGrafter"/>
</dbReference>